<evidence type="ECO:0000313" key="3">
    <source>
        <dbReference type="Proteomes" id="UP000250572"/>
    </source>
</evidence>
<dbReference type="Proteomes" id="UP000250572">
    <property type="component" value="Unassembled WGS sequence"/>
</dbReference>
<dbReference type="EMBL" id="NHOQ01000105">
    <property type="protein sequence ID" value="PWA32918.1"/>
    <property type="molecule type" value="Genomic_DNA"/>
</dbReference>
<feature type="region of interest" description="Disordered" evidence="1">
    <location>
        <begin position="175"/>
        <end position="199"/>
    </location>
</feature>
<name>A0A315WAP6_GAMAF</name>
<reference evidence="2 3" key="1">
    <citation type="journal article" date="2018" name="G3 (Bethesda)">
        <title>A High-Quality Reference Genome for the Invasive Mosquitofish Gambusia affinis Using a Chicago Library.</title>
        <authorList>
            <person name="Hoffberg S.L."/>
            <person name="Troendle N.J."/>
            <person name="Glenn T.C."/>
            <person name="Mahmud O."/>
            <person name="Louha S."/>
            <person name="Chalopin D."/>
            <person name="Bennetzen J.L."/>
            <person name="Mauricio R."/>
        </authorList>
    </citation>
    <scope>NUCLEOTIDE SEQUENCE [LARGE SCALE GENOMIC DNA]</scope>
    <source>
        <strain evidence="2">NE01/NJP1002.9</strain>
        <tissue evidence="2">Muscle</tissue>
    </source>
</reference>
<gene>
    <name evidence="2" type="ORF">CCH79_00015543</name>
</gene>
<dbReference type="AlphaFoldDB" id="A0A315WAP6"/>
<feature type="non-terminal residue" evidence="2">
    <location>
        <position position="199"/>
    </location>
</feature>
<accession>A0A315WAP6</accession>
<sequence length="199" mass="22357">MVLAAPDCIPPVISMVSFRFPLMRVFLHKVQELFSLCQVFTSMTYAILPGRVTTSKPGPASTVTGAVCAALHWSSWADQLSGRQAATAETERLEIKEALVVNKFNMQYFNIAKQKIKTYCSSKEEFALIKERARARLALIEKVLCCLTGRKQSQHLQQRRRLITVCLSEESHGGEHYGAQASQQGNRLTESSSKRRKNH</sequence>
<evidence type="ECO:0000256" key="1">
    <source>
        <dbReference type="SAM" id="MobiDB-lite"/>
    </source>
</evidence>
<evidence type="ECO:0000313" key="2">
    <source>
        <dbReference type="EMBL" id="PWA32918.1"/>
    </source>
</evidence>
<keyword evidence="3" id="KW-1185">Reference proteome</keyword>
<organism evidence="2 3">
    <name type="scientific">Gambusia affinis</name>
    <name type="common">Western mosquitofish</name>
    <name type="synonym">Heterandria affinis</name>
    <dbReference type="NCBI Taxonomy" id="33528"/>
    <lineage>
        <taxon>Eukaryota</taxon>
        <taxon>Metazoa</taxon>
        <taxon>Chordata</taxon>
        <taxon>Craniata</taxon>
        <taxon>Vertebrata</taxon>
        <taxon>Euteleostomi</taxon>
        <taxon>Actinopterygii</taxon>
        <taxon>Neopterygii</taxon>
        <taxon>Teleostei</taxon>
        <taxon>Neoteleostei</taxon>
        <taxon>Acanthomorphata</taxon>
        <taxon>Ovalentaria</taxon>
        <taxon>Atherinomorphae</taxon>
        <taxon>Cyprinodontiformes</taxon>
        <taxon>Poeciliidae</taxon>
        <taxon>Poeciliinae</taxon>
        <taxon>Gambusia</taxon>
    </lineage>
</organism>
<proteinExistence type="predicted"/>
<feature type="compositionally biased region" description="Polar residues" evidence="1">
    <location>
        <begin position="180"/>
        <end position="191"/>
    </location>
</feature>
<comment type="caution">
    <text evidence="2">The sequence shown here is derived from an EMBL/GenBank/DDBJ whole genome shotgun (WGS) entry which is preliminary data.</text>
</comment>
<protein>
    <submittedName>
        <fullName evidence="2">Uncharacterized protein</fullName>
    </submittedName>
</protein>